<evidence type="ECO:0000313" key="2">
    <source>
        <dbReference type="Proteomes" id="UP000704068"/>
    </source>
</evidence>
<dbReference type="Proteomes" id="UP000704068">
    <property type="component" value="Unassembled WGS sequence"/>
</dbReference>
<reference evidence="1" key="1">
    <citation type="submission" date="2020-04" db="EMBL/GenBank/DDBJ databases">
        <title>Deep metagenomics examines the oral microbiome during advanced dental caries in children, revealing novel taxa and co-occurrences with host molecules.</title>
        <authorList>
            <person name="Baker J.L."/>
            <person name="Morton J.T."/>
            <person name="Dinis M."/>
            <person name="Alvarez R."/>
            <person name="Tran N.C."/>
            <person name="Knight R."/>
            <person name="Edlund A."/>
        </authorList>
    </citation>
    <scope>NUCLEOTIDE SEQUENCE</scope>
    <source>
        <strain evidence="1">JCVI_34_bin.1</strain>
    </source>
</reference>
<accession>A0A929RXU8</accession>
<dbReference type="EMBL" id="JABZGR010000015">
    <property type="protein sequence ID" value="MBF0970539.1"/>
    <property type="molecule type" value="Genomic_DNA"/>
</dbReference>
<dbReference type="RefSeq" id="WP_303764031.1">
    <property type="nucleotide sequence ID" value="NZ_JABZGR010000015.1"/>
</dbReference>
<name>A0A929RXU8_9BACT</name>
<evidence type="ECO:0000313" key="1">
    <source>
        <dbReference type="EMBL" id="MBF0970539.1"/>
    </source>
</evidence>
<dbReference type="AlphaFoldDB" id="A0A929RXU8"/>
<protein>
    <submittedName>
        <fullName evidence="1">Uncharacterized protein</fullName>
    </submittedName>
</protein>
<gene>
    <name evidence="1" type="ORF">HXK21_05805</name>
</gene>
<proteinExistence type="predicted"/>
<organism evidence="1 2">
    <name type="scientific">Alloprevotella tannerae</name>
    <dbReference type="NCBI Taxonomy" id="76122"/>
    <lineage>
        <taxon>Bacteria</taxon>
        <taxon>Pseudomonadati</taxon>
        <taxon>Bacteroidota</taxon>
        <taxon>Bacteroidia</taxon>
        <taxon>Bacteroidales</taxon>
        <taxon>Prevotellaceae</taxon>
        <taxon>Alloprevotella</taxon>
    </lineage>
</organism>
<sequence length="195" mass="23106">MNKFSYALMRCYVWLCRFRHRRGYGIHSPFAFGLVTKVFYERGAFYAYAPLRKMRRQIAHNTTERGDRLMLRIINAFQPADCFIGGEQIQLTAQYLRAGKPSCQFWPIECLDATEELDMLYLDMPDWEPWATKALTKMSDKGCIVVRGIHRNARMLKAWQRLTKQEVVRVSFDLYDYGVACFRQDLHKQDYIICF</sequence>
<comment type="caution">
    <text evidence="1">The sequence shown here is derived from an EMBL/GenBank/DDBJ whole genome shotgun (WGS) entry which is preliminary data.</text>
</comment>